<feature type="region of interest" description="Disordered" evidence="1">
    <location>
        <begin position="453"/>
        <end position="490"/>
    </location>
</feature>
<gene>
    <name evidence="2" type="ordered locus">Hden_2255</name>
</gene>
<dbReference type="Gene3D" id="1.10.150.20">
    <property type="entry name" value="5' to 3' exonuclease, C-terminal subdomain"/>
    <property type="match status" value="1"/>
</dbReference>
<organism evidence="2 3">
    <name type="scientific">Hyphomicrobium denitrificans (strain ATCC 51888 / DSM 1869 / NCIMB 11706 / TK 0415)</name>
    <dbReference type="NCBI Taxonomy" id="582899"/>
    <lineage>
        <taxon>Bacteria</taxon>
        <taxon>Pseudomonadati</taxon>
        <taxon>Pseudomonadota</taxon>
        <taxon>Alphaproteobacteria</taxon>
        <taxon>Hyphomicrobiales</taxon>
        <taxon>Hyphomicrobiaceae</taxon>
        <taxon>Hyphomicrobium</taxon>
    </lineage>
</organism>
<feature type="compositionally biased region" description="Acidic residues" evidence="1">
    <location>
        <begin position="282"/>
        <end position="294"/>
    </location>
</feature>
<evidence type="ECO:0000313" key="3">
    <source>
        <dbReference type="Proteomes" id="UP000002033"/>
    </source>
</evidence>
<evidence type="ECO:0000256" key="1">
    <source>
        <dbReference type="SAM" id="MobiDB-lite"/>
    </source>
</evidence>
<sequence length="666" mass="72318">MTYLLLQTFLLLLASYFLGAFVACTVKRALMGSRQTEVAYAGVPAEFDAPHYAPVAAAAPRAAPTRSFAPPVVPRPIDPVQPRIDVIRRPEPRPLPKLVDPSRFERALMGPDLNEGMPRRAIPEIRPVVLKPVTGAYQPGSYGPPPEPEPELPPPPPEPIVFEPEPEPELEPEPYEPAAEIADIVREPEPVVEARERPARLASRLSDATTSAAAAAVAAAKAAAAASISSFARRPAQEPAPEPQPEHEAEPQHEAEAQEEREPHHDAEIAEPLSVIEKRDDEPEDIVYEEIEDRVEDRHEKPIDADHDEFIEDEEPERQDVEIEEPEAHEPEQAEAPVPSVPLIAPKPVVRQPIEGGDDFQRIRAIDADLEQRLKHEGIDSFEHIAAWGAADVKRVSGLLDIPGRIDREQWVEQAQILAKGGETYYSRNRIAALKAAAAEKLAAAPIADAPASQAAETVEDKQQSSPNEASASEANKSAPAVAEQDREPQLSGVAAAIHGRSVAEMAAAAAAAIAAASASVTRGLKPIEPISPLAKVDPKISMPAKLSEAIKVKEAAAAQTTTSESELEPPRPMPAASQGPQDDLKRIRGVGVLIEKRLNAMGVTRYEQIANWTSGEIDRVSQILEFKGRIEREGWVEQARILLNGGQTEFSRRVDRGEVDTSRET</sequence>
<feature type="region of interest" description="Disordered" evidence="1">
    <location>
        <begin position="558"/>
        <end position="583"/>
    </location>
</feature>
<feature type="compositionally biased region" description="Acidic residues" evidence="1">
    <location>
        <begin position="306"/>
        <end position="317"/>
    </location>
</feature>
<feature type="compositionally biased region" description="Basic and acidic residues" evidence="1">
    <location>
        <begin position="183"/>
        <end position="199"/>
    </location>
</feature>
<dbReference type="RefSeq" id="WP_013216212.1">
    <property type="nucleotide sequence ID" value="NC_014313.1"/>
</dbReference>
<feature type="compositionally biased region" description="Basic and acidic residues" evidence="1">
    <location>
        <begin position="244"/>
        <end position="268"/>
    </location>
</feature>
<dbReference type="EMBL" id="CP002083">
    <property type="protein sequence ID" value="ADJ24053.1"/>
    <property type="molecule type" value="Genomic_DNA"/>
</dbReference>
<protein>
    <submittedName>
        <fullName evidence="2">Uncharacterized protein</fullName>
    </submittedName>
</protein>
<feature type="compositionally biased region" description="Basic and acidic residues" evidence="1">
    <location>
        <begin position="295"/>
        <end position="305"/>
    </location>
</feature>
<name>D8JR68_HYPDA</name>
<dbReference type="eggNOG" id="COG3743">
    <property type="taxonomic scope" value="Bacteria"/>
</dbReference>
<dbReference type="OrthoDB" id="9807941at2"/>
<reference evidence="3" key="1">
    <citation type="journal article" date="2011" name="J. Bacteriol.">
        <title>Genome sequences of eight morphologically diverse alphaproteobacteria.</title>
        <authorList>
            <consortium name="US DOE Joint Genome Institute"/>
            <person name="Brown P.J."/>
            <person name="Kysela D.T."/>
            <person name="Buechlein A."/>
            <person name="Hemmerich C."/>
            <person name="Brun Y.V."/>
        </authorList>
    </citation>
    <scope>NUCLEOTIDE SEQUENCE [LARGE SCALE GENOMIC DNA]</scope>
    <source>
        <strain evidence="3">ATCC 51888 / DSM 1869 / NCIB 11706 / TK 0415</strain>
    </source>
</reference>
<keyword evidence="3" id="KW-1185">Reference proteome</keyword>
<feature type="compositionally biased region" description="Low complexity" evidence="1">
    <location>
        <begin position="465"/>
        <end position="481"/>
    </location>
</feature>
<feature type="compositionally biased region" description="Pro residues" evidence="1">
    <location>
        <begin position="142"/>
        <end position="159"/>
    </location>
</feature>
<dbReference type="Proteomes" id="UP000002033">
    <property type="component" value="Chromosome"/>
</dbReference>
<feature type="compositionally biased region" description="Low complexity" evidence="1">
    <location>
        <begin position="200"/>
        <end position="237"/>
    </location>
</feature>
<feature type="region of interest" description="Disordered" evidence="1">
    <location>
        <begin position="136"/>
        <end position="341"/>
    </location>
</feature>
<feature type="compositionally biased region" description="Acidic residues" evidence="1">
    <location>
        <begin position="164"/>
        <end position="174"/>
    </location>
</feature>
<feature type="compositionally biased region" description="Basic and acidic residues" evidence="1">
    <location>
        <begin position="318"/>
        <end position="332"/>
    </location>
</feature>
<dbReference type="AlphaFoldDB" id="D8JR68"/>
<proteinExistence type="predicted"/>
<evidence type="ECO:0000313" key="2">
    <source>
        <dbReference type="EMBL" id="ADJ24053.1"/>
    </source>
</evidence>
<dbReference type="STRING" id="582899.Hden_2255"/>
<dbReference type="KEGG" id="hdn:Hden_2255"/>
<dbReference type="HOGENOM" id="CLU_412054_0_0_5"/>
<accession>D8JR68</accession>